<keyword evidence="2" id="KW-0698">rRNA processing</keyword>
<dbReference type="EMBL" id="CAMPGE010016745">
    <property type="protein sequence ID" value="CAI2375281.1"/>
    <property type="molecule type" value="Genomic_DNA"/>
</dbReference>
<proteinExistence type="inferred from homology"/>
<dbReference type="InterPro" id="IPR019398">
    <property type="entry name" value="Pre-rRNA_process_TSR2"/>
</dbReference>
<reference evidence="4" key="1">
    <citation type="submission" date="2023-07" db="EMBL/GenBank/DDBJ databases">
        <authorList>
            <consortium name="AG Swart"/>
            <person name="Singh M."/>
            <person name="Singh A."/>
            <person name="Seah K."/>
            <person name="Emmerich C."/>
        </authorList>
    </citation>
    <scope>NUCLEOTIDE SEQUENCE</scope>
    <source>
        <strain evidence="4">DP1</strain>
    </source>
</reference>
<feature type="region of interest" description="Disordered" evidence="3">
    <location>
        <begin position="184"/>
        <end position="231"/>
    </location>
</feature>
<evidence type="ECO:0000256" key="3">
    <source>
        <dbReference type="SAM" id="MobiDB-lite"/>
    </source>
</evidence>
<sequence>METTDEEQKLEEQIQQMKLRFAEGIKLCICNWSTLTTAMENDFSKANDDVYTEIKELMEEGALDSQPEEKDAIEKYLIVDSPCETEEEKRDYLIQTIFDQMINYHTTRSELEEYITEFMTDEFNIEFSTSDQSHKEIVDTVFLLYDQLKSQNLSTLEDLRTLDQKVKDYNLQKLKNEIEAQKNFESHMKEIQPDASQEETDEQMDDEERKKLEDDGFTVVEKKGKKNRRKK</sequence>
<evidence type="ECO:0008006" key="6">
    <source>
        <dbReference type="Google" id="ProtNLM"/>
    </source>
</evidence>
<evidence type="ECO:0000256" key="2">
    <source>
        <dbReference type="ARBA" id="ARBA00022552"/>
    </source>
</evidence>
<dbReference type="Proteomes" id="UP001295684">
    <property type="component" value="Unassembled WGS sequence"/>
</dbReference>
<comment type="caution">
    <text evidence="4">The sequence shown here is derived from an EMBL/GenBank/DDBJ whole genome shotgun (WGS) entry which is preliminary data.</text>
</comment>
<protein>
    <recommendedName>
        <fullName evidence="6">Pre-rRNA-processing protein TSR2 homolog</fullName>
    </recommendedName>
</protein>
<feature type="compositionally biased region" description="Acidic residues" evidence="3">
    <location>
        <begin position="196"/>
        <end position="206"/>
    </location>
</feature>
<name>A0AAD1XLX7_EUPCR</name>
<comment type="similarity">
    <text evidence="1">Belongs to the TSR2 family.</text>
</comment>
<gene>
    <name evidence="4" type="ORF">ECRASSUSDP1_LOCUS16643</name>
</gene>
<organism evidence="4 5">
    <name type="scientific">Euplotes crassus</name>
    <dbReference type="NCBI Taxonomy" id="5936"/>
    <lineage>
        <taxon>Eukaryota</taxon>
        <taxon>Sar</taxon>
        <taxon>Alveolata</taxon>
        <taxon>Ciliophora</taxon>
        <taxon>Intramacronucleata</taxon>
        <taxon>Spirotrichea</taxon>
        <taxon>Hypotrichia</taxon>
        <taxon>Euplotida</taxon>
        <taxon>Euplotidae</taxon>
        <taxon>Moneuplotes</taxon>
    </lineage>
</organism>
<accession>A0AAD1XLX7</accession>
<dbReference type="PANTHER" id="PTHR21250">
    <property type="entry name" value="PRE-RRNA-PROCESSING PROTEIN TSR2 HOMOLOG"/>
    <property type="match status" value="1"/>
</dbReference>
<evidence type="ECO:0000256" key="1">
    <source>
        <dbReference type="ARBA" id="ARBA00006524"/>
    </source>
</evidence>
<dbReference type="GO" id="GO:0006364">
    <property type="term" value="P:rRNA processing"/>
    <property type="evidence" value="ECO:0007669"/>
    <property type="project" value="UniProtKB-KW"/>
</dbReference>
<evidence type="ECO:0000313" key="4">
    <source>
        <dbReference type="EMBL" id="CAI2375281.1"/>
    </source>
</evidence>
<keyword evidence="5" id="KW-1185">Reference proteome</keyword>
<dbReference type="AlphaFoldDB" id="A0AAD1XLX7"/>
<evidence type="ECO:0000313" key="5">
    <source>
        <dbReference type="Proteomes" id="UP001295684"/>
    </source>
</evidence>